<dbReference type="InterPro" id="IPR001806">
    <property type="entry name" value="Small_GTPase"/>
</dbReference>
<keyword evidence="4" id="KW-1185">Reference proteome</keyword>
<reference evidence="3" key="1">
    <citation type="submission" date="2020-05" db="EMBL/GenBank/DDBJ databases">
        <title>Phylogenomic resolution of chytrid fungi.</title>
        <authorList>
            <person name="Stajich J.E."/>
            <person name="Amses K."/>
            <person name="Simmons R."/>
            <person name="Seto K."/>
            <person name="Myers J."/>
            <person name="Bonds A."/>
            <person name="Quandt C.A."/>
            <person name="Barry K."/>
            <person name="Liu P."/>
            <person name="Grigoriev I."/>
            <person name="Longcore J.E."/>
            <person name="James T.Y."/>
        </authorList>
    </citation>
    <scope>NUCLEOTIDE SEQUENCE</scope>
    <source>
        <strain evidence="3">JEL0379</strain>
    </source>
</reference>
<dbReference type="SMART" id="SM00173">
    <property type="entry name" value="RAS"/>
    <property type="match status" value="1"/>
</dbReference>
<dbReference type="InterPro" id="IPR027417">
    <property type="entry name" value="P-loop_NTPase"/>
</dbReference>
<comment type="caution">
    <text evidence="3">The sequence shown here is derived from an EMBL/GenBank/DDBJ whole genome shotgun (WGS) entry which is preliminary data.</text>
</comment>
<dbReference type="SUPFAM" id="SSF52540">
    <property type="entry name" value="P-loop containing nucleoside triphosphate hydrolases"/>
    <property type="match status" value="1"/>
</dbReference>
<proteinExistence type="predicted"/>
<dbReference type="GO" id="GO:0005525">
    <property type="term" value="F:GTP binding"/>
    <property type="evidence" value="ECO:0007669"/>
    <property type="project" value="UniProtKB-KW"/>
</dbReference>
<evidence type="ECO:0000256" key="2">
    <source>
        <dbReference type="ARBA" id="ARBA00023134"/>
    </source>
</evidence>
<keyword evidence="2" id="KW-0342">GTP-binding</keyword>
<keyword evidence="1" id="KW-0547">Nucleotide-binding</keyword>
<dbReference type="SMART" id="SM00175">
    <property type="entry name" value="RAB"/>
    <property type="match status" value="1"/>
</dbReference>
<gene>
    <name evidence="3" type="primary">IFT27</name>
    <name evidence="3" type="ORF">HDU87_000781</name>
</gene>
<evidence type="ECO:0000313" key="3">
    <source>
        <dbReference type="EMBL" id="KAJ3181763.1"/>
    </source>
</evidence>
<protein>
    <submittedName>
        <fullName evidence="3">Intraflagellar transport protein 27</fullName>
    </submittedName>
</protein>
<dbReference type="GO" id="GO:0003924">
    <property type="term" value="F:GTPase activity"/>
    <property type="evidence" value="ECO:0007669"/>
    <property type="project" value="InterPro"/>
</dbReference>
<dbReference type="InterPro" id="IPR050227">
    <property type="entry name" value="Rab"/>
</dbReference>
<dbReference type="Pfam" id="PF00071">
    <property type="entry name" value="Ras"/>
    <property type="match status" value="1"/>
</dbReference>
<dbReference type="Proteomes" id="UP001212152">
    <property type="component" value="Unassembled WGS sequence"/>
</dbReference>
<evidence type="ECO:0000256" key="1">
    <source>
        <dbReference type="ARBA" id="ARBA00022741"/>
    </source>
</evidence>
<dbReference type="PROSITE" id="PS51421">
    <property type="entry name" value="RAS"/>
    <property type="match status" value="1"/>
</dbReference>
<dbReference type="EMBL" id="JADGJQ010000011">
    <property type="protein sequence ID" value="KAJ3181763.1"/>
    <property type="molecule type" value="Genomic_DNA"/>
</dbReference>
<dbReference type="PANTHER" id="PTHR47977">
    <property type="entry name" value="RAS-RELATED PROTEIN RAB"/>
    <property type="match status" value="1"/>
</dbReference>
<organism evidence="3 4">
    <name type="scientific">Geranomyces variabilis</name>
    <dbReference type="NCBI Taxonomy" id="109894"/>
    <lineage>
        <taxon>Eukaryota</taxon>
        <taxon>Fungi</taxon>
        <taxon>Fungi incertae sedis</taxon>
        <taxon>Chytridiomycota</taxon>
        <taxon>Chytridiomycota incertae sedis</taxon>
        <taxon>Chytridiomycetes</taxon>
        <taxon>Spizellomycetales</taxon>
        <taxon>Powellomycetaceae</taxon>
        <taxon>Geranomyces</taxon>
    </lineage>
</organism>
<dbReference type="Gene3D" id="3.40.50.300">
    <property type="entry name" value="P-loop containing nucleotide triphosphate hydrolases"/>
    <property type="match status" value="1"/>
</dbReference>
<accession>A0AAD5XU76</accession>
<sequence length="153" mass="16837">MTIHCDVCVKVVNIPDTNVSVELFIHDVGGNDAFQEYLPRYLESATSFIILYDITNAESFKSMARWLQLAQKASSSKQLLGCLVASKVDQTARRVVSAKQGEDLARAVGLMYFECSSATNTDVDAPFYFISSAIHDLYEETVKSVSRAAGVPE</sequence>
<name>A0AAD5XU76_9FUNG</name>
<dbReference type="AlphaFoldDB" id="A0AAD5XU76"/>
<dbReference type="PROSITE" id="PS51419">
    <property type="entry name" value="RAB"/>
    <property type="match status" value="1"/>
</dbReference>
<evidence type="ECO:0000313" key="4">
    <source>
        <dbReference type="Proteomes" id="UP001212152"/>
    </source>
</evidence>